<feature type="compositionally biased region" description="Basic and acidic residues" evidence="3">
    <location>
        <begin position="177"/>
        <end position="186"/>
    </location>
</feature>
<feature type="compositionally biased region" description="Low complexity" evidence="3">
    <location>
        <begin position="1266"/>
        <end position="1282"/>
    </location>
</feature>
<gene>
    <name evidence="6" type="primary">ahdc1</name>
</gene>
<feature type="compositionally biased region" description="Low complexity" evidence="3">
    <location>
        <begin position="1189"/>
        <end position="1203"/>
    </location>
</feature>
<feature type="compositionally biased region" description="Polar residues" evidence="3">
    <location>
        <begin position="1012"/>
        <end position="1026"/>
    </location>
</feature>
<feature type="compositionally biased region" description="Gly residues" evidence="3">
    <location>
        <begin position="1036"/>
        <end position="1045"/>
    </location>
</feature>
<comment type="subcellular location">
    <subcellularLocation>
        <location evidence="1">Nucleus</location>
    </subcellularLocation>
</comment>
<feature type="compositionally biased region" description="Polar residues" evidence="3">
    <location>
        <begin position="811"/>
        <end position="822"/>
    </location>
</feature>
<feature type="compositionally biased region" description="Polar residues" evidence="3">
    <location>
        <begin position="651"/>
        <end position="667"/>
    </location>
</feature>
<evidence type="ECO:0000256" key="3">
    <source>
        <dbReference type="SAM" id="MobiDB-lite"/>
    </source>
</evidence>
<evidence type="ECO:0000256" key="2">
    <source>
        <dbReference type="ARBA" id="ARBA00023242"/>
    </source>
</evidence>
<sequence length="1429" mass="152748">MSRLSGRLRSAGVRLACGALAEEECGEAEGSSPWEGDVGLEGSTAGLTDSAPQAALRYHLYSASALSNGVQNHDDQLQSRARRRRHMDHGEQTNTPEQMHRTQNTQTHTHQQSDMLTQTNACLQTSHTHGPADPHLQIERNTLTHAHSHAQMNLDIHMDSSSSIMEENISLLPQDLSKRPQNETHTPHIQPVLPPTSEIKRSPTTAAHNQETHKSITPPHLEPDHTTIPDTCHPPNTGHTPISTPIEAERKYTLRSSGRPRFPCRLRKSSRLRRAAEETEVKRGEELKDEEEEARRWKGEEVRMREEHPAEVGMPTASCEVKPEPACLSSVASSPGVTDQLGRIECLMAPLLTKRKRRGRFLGVRKIVVKVARIPVHLSRRQKSYKISSLEPAGAVPRGDVGPGVEGPEGGVGVEGGPVAPREPTALLRMKNNGKSVMVMFPPGELPVILKRRRGRPPKQALPGQPDLRETRAGAANAAEPKKPRRRRRVKLPSPQPSYVNDTNDVKVEYGDVLSKLAFLNRQPPSTGRCSPPRCWTPTDPETFHKPPENPTLTTLLHRLTGFRRRGGRAGCMGGRGGGAAGCSESAKSTFSDFFETIGKKRKVPPSEPGLPRKRGKGGSGGISRAALAEQGVPVPGEKAVRKRRSRKNGTLKTGQGASEQDWANGSSGWGGKSGADTPERAGGYQGSASPRGNFPTCEAGKGGLYHSPGARGGGNGEEAQGMFAGYFRSLLDSDDSSDLLDISMSSPAGRPDTRKLTPGYESSSPAAAAHRWSPAVPKWSPKGGACAGEGTLQPSPQSQNSSTSRPPYTYSVSQTSPTTCFPKSPVLSLSRSPSSPHPSSSGFTQYPTGYSAGTASGGSNFPIPQHHQQQQQQQQQQRMSDCSFAYGAKTSTAPLATQCQMSYSNYHASGKRGYSGYPGQAQSVMLRGESSGPASPGGTYMSVTKSSPFSSTSCSPDGCRQYPSSAQWGYRQGSHSWGGDGFGTHQFHGYTDYGVTGAASESKDILDISNYTPQKAKQRSCPDTLSESSSDSSHTGGGGLGGIAGSFTPRDVSVVPEGQSSLSSLEKLMLDWHENSAGPSYNWSQNVLFQGGAKAGRGRRKRAEPQGEREACPGAVPPGSPTSPPGQGGGPKRSSTGGKQPRGARGRGGYSPCQRERPPVPKPKPQKPSTPTGAGQISGAGGVFQEALDYYSGDSSSLSPLSHAPEPCEYPSPYSVHTSTPSSDERFAQIYPSDSASLSPSLPAQPDVLKPYPKPAPPVQTYGHTSRTFSPTLSPTPRLLPQCGSTLSPHRVPKDHFPQYDSPSYSSSPCWFGQGGSVAGSPHSYEEQRPPASILPPHKRDLSLMSTGMRVPSHSPYPSPIHRGPTLTSSCGGGTIDSSPQSEELGYHGNMDSYAHLGNRYVPPTSRGGVLCQLLDQPSDDGFTVTSL</sequence>
<dbReference type="Pfam" id="PF15735">
    <property type="entry name" value="DUF4683"/>
    <property type="match status" value="1"/>
</dbReference>
<keyword evidence="2" id="KW-0539">Nucleus</keyword>
<dbReference type="GeneID" id="115825706"/>
<dbReference type="InParanoid" id="A0A6J2WP50"/>
<dbReference type="OrthoDB" id="8950893at2759"/>
<keyword evidence="5" id="KW-1185">Reference proteome</keyword>
<feature type="region of interest" description="Disordered" evidence="3">
    <location>
        <begin position="1318"/>
        <end position="1337"/>
    </location>
</feature>
<proteinExistence type="predicted"/>
<feature type="compositionally biased region" description="Gly residues" evidence="3">
    <location>
        <begin position="401"/>
        <end position="416"/>
    </location>
</feature>
<dbReference type="PANTHER" id="PTHR15617">
    <property type="entry name" value="TRANSCRIPTION FACTOR GIBBIN"/>
    <property type="match status" value="1"/>
</dbReference>
<feature type="compositionally biased region" description="Basic residues" evidence="3">
    <location>
        <begin position="262"/>
        <end position="273"/>
    </location>
</feature>
<feature type="region of interest" description="Disordered" evidence="3">
    <location>
        <begin position="69"/>
        <end position="100"/>
    </location>
</feature>
<feature type="region of interest" description="Disordered" evidence="3">
    <location>
        <begin position="597"/>
        <end position="696"/>
    </location>
</feature>
<evidence type="ECO:0000259" key="4">
    <source>
        <dbReference type="Pfam" id="PF15735"/>
    </source>
</evidence>
<organism evidence="5 6">
    <name type="scientific">Chanos chanos</name>
    <name type="common">Milkfish</name>
    <name type="synonym">Mugil chanos</name>
    <dbReference type="NCBI Taxonomy" id="29144"/>
    <lineage>
        <taxon>Eukaryota</taxon>
        <taxon>Metazoa</taxon>
        <taxon>Chordata</taxon>
        <taxon>Craniata</taxon>
        <taxon>Vertebrata</taxon>
        <taxon>Euteleostomi</taxon>
        <taxon>Actinopterygii</taxon>
        <taxon>Neopterygii</taxon>
        <taxon>Teleostei</taxon>
        <taxon>Ostariophysi</taxon>
        <taxon>Gonorynchiformes</taxon>
        <taxon>Chanidae</taxon>
        <taxon>Chanos</taxon>
    </lineage>
</organism>
<feature type="region of interest" description="Disordered" evidence="3">
    <location>
        <begin position="1012"/>
        <end position="1056"/>
    </location>
</feature>
<name>A0A6J2WP50_CHACN</name>
<dbReference type="PANTHER" id="PTHR15617:SF1">
    <property type="entry name" value="TRANSCRIPTION FACTOR GIBBIN"/>
    <property type="match status" value="1"/>
</dbReference>
<dbReference type="CTD" id="27245"/>
<feature type="region of interest" description="Disordered" evidence="3">
    <location>
        <begin position="739"/>
        <end position="882"/>
    </location>
</feature>
<reference evidence="6" key="1">
    <citation type="submission" date="2025-08" db="UniProtKB">
        <authorList>
            <consortium name="RefSeq"/>
        </authorList>
    </citation>
    <scope>IDENTIFICATION</scope>
</reference>
<dbReference type="GO" id="GO:0005634">
    <property type="term" value="C:nucleus"/>
    <property type="evidence" value="ECO:0007669"/>
    <property type="project" value="UniProtKB-SubCell"/>
</dbReference>
<feature type="region of interest" description="Disordered" evidence="3">
    <location>
        <begin position="177"/>
        <end position="296"/>
    </location>
</feature>
<feature type="compositionally biased region" description="Polar residues" evidence="3">
    <location>
        <begin position="1367"/>
        <end position="1383"/>
    </location>
</feature>
<feature type="region of interest" description="Disordered" evidence="3">
    <location>
        <begin position="450"/>
        <end position="503"/>
    </location>
</feature>
<accession>A0A6J2WP50</accession>
<evidence type="ECO:0000313" key="6">
    <source>
        <dbReference type="RefSeq" id="XP_030645357.1"/>
    </source>
</evidence>
<feature type="compositionally biased region" description="Low complexity" evidence="3">
    <location>
        <begin position="823"/>
        <end position="842"/>
    </location>
</feature>
<feature type="compositionally biased region" description="Pro residues" evidence="3">
    <location>
        <begin position="1116"/>
        <end position="1125"/>
    </location>
</feature>
<feature type="region of interest" description="Disordered" evidence="3">
    <location>
        <begin position="392"/>
        <end position="420"/>
    </location>
</feature>
<dbReference type="InterPro" id="IPR039225">
    <property type="entry name" value="AHDC1"/>
</dbReference>
<dbReference type="GO" id="GO:0003677">
    <property type="term" value="F:DNA binding"/>
    <property type="evidence" value="ECO:0007669"/>
    <property type="project" value="UniProtKB-KW"/>
</dbReference>
<dbReference type="InterPro" id="IPR032757">
    <property type="entry name" value="DUF4683"/>
</dbReference>
<feature type="region of interest" description="Disordered" evidence="3">
    <location>
        <begin position="1348"/>
        <end position="1387"/>
    </location>
</feature>
<evidence type="ECO:0000256" key="1">
    <source>
        <dbReference type="ARBA" id="ARBA00004123"/>
    </source>
</evidence>
<feature type="compositionally biased region" description="Low complexity" evidence="3">
    <location>
        <begin position="849"/>
        <end position="878"/>
    </location>
</feature>
<dbReference type="Proteomes" id="UP000504632">
    <property type="component" value="Chromosome 12"/>
</dbReference>
<keyword evidence="6" id="KW-0238">DNA-binding</keyword>
<feature type="region of interest" description="Disordered" evidence="3">
    <location>
        <begin position="1093"/>
        <end position="1302"/>
    </location>
</feature>
<protein>
    <submittedName>
        <fullName evidence="6">AT-hook DNA-binding motif-containing protein 1</fullName>
    </submittedName>
</protein>
<feature type="compositionally biased region" description="Basic and acidic residues" evidence="3">
    <location>
        <begin position="274"/>
        <end position="286"/>
    </location>
</feature>
<feature type="compositionally biased region" description="Low complexity" evidence="3">
    <location>
        <begin position="794"/>
        <end position="808"/>
    </location>
</feature>
<evidence type="ECO:0000313" key="5">
    <source>
        <dbReference type="Proteomes" id="UP000504632"/>
    </source>
</evidence>
<dbReference type="RefSeq" id="XP_030645357.1">
    <property type="nucleotide sequence ID" value="XM_030789497.1"/>
</dbReference>
<feature type="domain" description="DUF4683" evidence="4">
    <location>
        <begin position="483"/>
        <end position="540"/>
    </location>
</feature>
<feature type="compositionally biased region" description="Low complexity" evidence="3">
    <location>
        <begin position="1233"/>
        <end position="1248"/>
    </location>
</feature>
<feature type="compositionally biased region" description="Basic residues" evidence="3">
    <location>
        <begin position="641"/>
        <end position="650"/>
    </location>
</feature>